<protein>
    <recommendedName>
        <fullName evidence="7">GNAT family N-acetyltransferase</fullName>
    </recommendedName>
</protein>
<organism evidence="3 5">
    <name type="scientific">Antrihabitans spumae</name>
    <dbReference type="NCBI Taxonomy" id="3373370"/>
    <lineage>
        <taxon>Bacteria</taxon>
        <taxon>Bacillati</taxon>
        <taxon>Actinomycetota</taxon>
        <taxon>Actinomycetes</taxon>
        <taxon>Mycobacteriales</taxon>
        <taxon>Nocardiaceae</taxon>
        <taxon>Antrihabitans</taxon>
    </lineage>
</organism>
<evidence type="ECO:0008006" key="7">
    <source>
        <dbReference type="Google" id="ProtNLM"/>
    </source>
</evidence>
<accession>A0ABW7KU58</accession>
<dbReference type="EMBL" id="JBIMSN010000020">
    <property type="protein sequence ID" value="MFH5227926.1"/>
    <property type="molecule type" value="Genomic_DNA"/>
</dbReference>
<evidence type="ECO:0000313" key="4">
    <source>
        <dbReference type="Proteomes" id="UP001609175"/>
    </source>
</evidence>
<evidence type="ECO:0000313" key="5">
    <source>
        <dbReference type="Proteomes" id="UP001609176"/>
    </source>
</evidence>
<evidence type="ECO:0000313" key="3">
    <source>
        <dbReference type="EMBL" id="MFH5245975.1"/>
    </source>
</evidence>
<dbReference type="EMBL" id="JBIMSP010000115">
    <property type="protein sequence ID" value="MFH5245975.1"/>
    <property type="molecule type" value="Genomic_DNA"/>
</dbReference>
<evidence type="ECO:0000313" key="6">
    <source>
        <dbReference type="Proteomes" id="UP001609219"/>
    </source>
</evidence>
<gene>
    <name evidence="3" type="ORF">ACHIPV_29535</name>
    <name evidence="1" type="ORF">ACHIPZ_24010</name>
    <name evidence="2" type="ORF">ACHIRB_04885</name>
</gene>
<keyword evidence="6" id="KW-1185">Reference proteome</keyword>
<comment type="caution">
    <text evidence="3">The sequence shown here is derived from an EMBL/GenBank/DDBJ whole genome shotgun (WGS) entry which is preliminary data.</text>
</comment>
<evidence type="ECO:0000313" key="1">
    <source>
        <dbReference type="EMBL" id="MFH5211247.1"/>
    </source>
</evidence>
<dbReference type="EMBL" id="JBIMSO010000070">
    <property type="protein sequence ID" value="MFH5211247.1"/>
    <property type="molecule type" value="Genomic_DNA"/>
</dbReference>
<dbReference type="Proteomes" id="UP001609219">
    <property type="component" value="Unassembled WGS sequence"/>
</dbReference>
<proteinExistence type="predicted"/>
<dbReference type="RefSeq" id="WP_395117566.1">
    <property type="nucleotide sequence ID" value="NZ_JBIMSN010000020.1"/>
</dbReference>
<sequence length="232" mass="25232">MSESLASYRLTPQTLFVVTTPTESPQLWTEYLAGALAGYRRFDVEAALNLDQIRDGTTSIRFAAAVDSSGTVVGGVRYALYESAETASAVLMWNGYEGRDDLYRLVKSRIDEGIVESKAAFVSPDSPDRREIARAIGRAGAVVPMVTTQARWALGVAGDDHAIAHWQSAGSIKEPADLPGAPYPDARYHATPLWWDRTTYLDNPLADPVQRELIRSEAAQLASAFGAAGRNR</sequence>
<reference evidence="4 5" key="1">
    <citation type="submission" date="2024-10" db="EMBL/GenBank/DDBJ databases">
        <authorList>
            <person name="Riesco R."/>
        </authorList>
    </citation>
    <scope>NUCLEOTIDE SEQUENCE [LARGE SCALE GENOMIC DNA]</scope>
    <source>
        <strain evidence="3 5">NCIMB 15448</strain>
        <strain evidence="1 4">NCIMB 15449</strain>
        <strain evidence="2 6">NCIMB 15450</strain>
    </source>
</reference>
<evidence type="ECO:0000313" key="2">
    <source>
        <dbReference type="EMBL" id="MFH5227926.1"/>
    </source>
</evidence>
<dbReference type="Proteomes" id="UP001609175">
    <property type="component" value="Unassembled WGS sequence"/>
</dbReference>
<name>A0ABW7KU58_9NOCA</name>
<dbReference type="Proteomes" id="UP001609176">
    <property type="component" value="Unassembled WGS sequence"/>
</dbReference>